<feature type="compositionally biased region" description="Basic residues" evidence="1">
    <location>
        <begin position="649"/>
        <end position="659"/>
    </location>
</feature>
<reference evidence="3" key="1">
    <citation type="journal article" date="2020" name="Stud. Mycol.">
        <title>101 Dothideomycetes genomes: a test case for predicting lifestyles and emergence of pathogens.</title>
        <authorList>
            <person name="Haridas S."/>
            <person name="Albert R."/>
            <person name="Binder M."/>
            <person name="Bloem J."/>
            <person name="Labutti K."/>
            <person name="Salamov A."/>
            <person name="Andreopoulos B."/>
            <person name="Baker S."/>
            <person name="Barry K."/>
            <person name="Bills G."/>
            <person name="Bluhm B."/>
            <person name="Cannon C."/>
            <person name="Castanera R."/>
            <person name="Culley D."/>
            <person name="Daum C."/>
            <person name="Ezra D."/>
            <person name="Gonzalez J."/>
            <person name="Henrissat B."/>
            <person name="Kuo A."/>
            <person name="Liang C."/>
            <person name="Lipzen A."/>
            <person name="Lutzoni F."/>
            <person name="Magnuson J."/>
            <person name="Mondo S."/>
            <person name="Nolan M."/>
            <person name="Ohm R."/>
            <person name="Pangilinan J."/>
            <person name="Park H.-J."/>
            <person name="Ramirez L."/>
            <person name="Alfaro M."/>
            <person name="Sun H."/>
            <person name="Tritt A."/>
            <person name="Yoshinaga Y."/>
            <person name="Zwiers L.-H."/>
            <person name="Turgeon B."/>
            <person name="Goodwin S."/>
            <person name="Spatafora J."/>
            <person name="Crous P."/>
            <person name="Grigoriev I."/>
        </authorList>
    </citation>
    <scope>NUCLEOTIDE SEQUENCE</scope>
    <source>
        <strain evidence="3">CBS 473.64</strain>
    </source>
</reference>
<feature type="region of interest" description="Disordered" evidence="1">
    <location>
        <begin position="305"/>
        <end position="431"/>
    </location>
</feature>
<evidence type="ECO:0000313" key="3">
    <source>
        <dbReference type="EMBL" id="KAF2643268.1"/>
    </source>
</evidence>
<feature type="compositionally biased region" description="Low complexity" evidence="1">
    <location>
        <begin position="348"/>
        <end position="386"/>
    </location>
</feature>
<dbReference type="PANTHER" id="PTHR28108">
    <property type="entry name" value="SWR1-COMPLEX PROTEIN 3"/>
    <property type="match status" value="1"/>
</dbReference>
<feature type="compositionally biased region" description="Basic and acidic residues" evidence="1">
    <location>
        <begin position="1"/>
        <end position="16"/>
    </location>
</feature>
<feature type="region of interest" description="Disordered" evidence="1">
    <location>
        <begin position="638"/>
        <end position="659"/>
    </location>
</feature>
<name>A0A6A6S9Z5_9PLEO</name>
<dbReference type="EMBL" id="MU006780">
    <property type="protein sequence ID" value="KAF2643268.1"/>
    <property type="molecule type" value="Genomic_DNA"/>
</dbReference>
<dbReference type="PANTHER" id="PTHR28108:SF1">
    <property type="entry name" value="SWR1-COMPLEX PROTEIN 3"/>
    <property type="match status" value="1"/>
</dbReference>
<keyword evidence="4" id="KW-1185">Reference proteome</keyword>
<protein>
    <recommendedName>
        <fullName evidence="2">SWR1-complex protein 3 domain-containing protein</fullName>
    </recommendedName>
</protein>
<feature type="region of interest" description="Disordered" evidence="1">
    <location>
        <begin position="1"/>
        <end position="91"/>
    </location>
</feature>
<feature type="compositionally biased region" description="Polar residues" evidence="1">
    <location>
        <begin position="195"/>
        <end position="215"/>
    </location>
</feature>
<feature type="compositionally biased region" description="Pro residues" evidence="1">
    <location>
        <begin position="485"/>
        <end position="499"/>
    </location>
</feature>
<dbReference type="GO" id="GO:0000812">
    <property type="term" value="C:Swr1 complex"/>
    <property type="evidence" value="ECO:0007669"/>
    <property type="project" value="InterPro"/>
</dbReference>
<dbReference type="InterPro" id="IPR037651">
    <property type="entry name" value="Swc3"/>
</dbReference>
<evidence type="ECO:0000313" key="4">
    <source>
        <dbReference type="Proteomes" id="UP000799753"/>
    </source>
</evidence>
<dbReference type="PRINTS" id="PR01217">
    <property type="entry name" value="PRICHEXTENSN"/>
</dbReference>
<dbReference type="GO" id="GO:0140849">
    <property type="term" value="F:ATP-dependent H2AZ histone chaperone activity"/>
    <property type="evidence" value="ECO:0007669"/>
    <property type="project" value="InterPro"/>
</dbReference>
<feature type="compositionally biased region" description="Pro residues" evidence="1">
    <location>
        <begin position="313"/>
        <end position="347"/>
    </location>
</feature>
<accession>A0A6A6S9Z5</accession>
<dbReference type="Proteomes" id="UP000799753">
    <property type="component" value="Unassembled WGS sequence"/>
</dbReference>
<feature type="compositionally biased region" description="Low complexity" evidence="1">
    <location>
        <begin position="235"/>
        <end position="247"/>
    </location>
</feature>
<feature type="compositionally biased region" description="Low complexity" evidence="1">
    <location>
        <begin position="29"/>
        <end position="41"/>
    </location>
</feature>
<feature type="region of interest" description="Disordered" evidence="1">
    <location>
        <begin position="470"/>
        <end position="505"/>
    </location>
</feature>
<feature type="domain" description="SWR1-complex protein 3" evidence="2">
    <location>
        <begin position="74"/>
        <end position="183"/>
    </location>
</feature>
<evidence type="ECO:0000256" key="1">
    <source>
        <dbReference type="SAM" id="MobiDB-lite"/>
    </source>
</evidence>
<dbReference type="Pfam" id="PF24707">
    <property type="entry name" value="Swc3"/>
    <property type="match status" value="1"/>
</dbReference>
<dbReference type="AlphaFoldDB" id="A0A6A6S9Z5"/>
<gene>
    <name evidence="3" type="ORF">P280DRAFT_467321</name>
</gene>
<feature type="region of interest" description="Disordered" evidence="1">
    <location>
        <begin position="179"/>
        <end position="255"/>
    </location>
</feature>
<proteinExistence type="predicted"/>
<dbReference type="OrthoDB" id="5338195at2759"/>
<sequence>MSEPRRSTRARAREEAVPPPETPKDTPASKPKSQPQSQSQSLKRKRSSVPAKDVRTTPSTDAASADQPPKQALPLKLVDGQPLPTLPEPQPLDLSAREYQDIQHSGVLSASLKQSRAVWVSGVNFRLFHALFTPPKKVADRTEEDRVNIARQKDLVKNFPPLGEAQLVIEPHTLTIRLYGPKDPSTVTPRPVQKKPTTYGQWGNHNQPGSYQYNHAQPAFQSTPSQRPPQPKPQPQSQRTPQAAPSQPQNPAPDPVIHMLAQRAGQDPELKAVMKIVAAGQATKEQLEFFQGHISELTALLERQKEAAAKAPRPQPPPPAPPAPKPAVAPPPPPAPKPAVAPPPPQPVAVAQSQAPPQQHQQHSAPRCNNVPPQAHQPQMAPAPSHHAPHHAPYNNPSYIQPPQQPFHPQRAPQYAPDPPPPNPTGYKPLVFDFMEGNGDKYYFPSYSFMEWLPGMRGAKFSFLITKLKPKPASKSEEKQKVPSTPAPKAEPAPAPTPTSTPSASVVGGNQVPGHFTFAPTPAQATTPTALVTPQVLPPSIQDYNEQEDINEIDFYQPVTVLVLSATAGVLHSLPRAVRPPDVVEKYMNEVFDTARRAEETFLAFRLPKEGGGDAEERVKSGDATPAVSTPIADVVMGGMGAPPERKKLTGRPRRSLIV</sequence>
<evidence type="ECO:0000259" key="2">
    <source>
        <dbReference type="Pfam" id="PF24707"/>
    </source>
</evidence>
<dbReference type="InterPro" id="IPR057558">
    <property type="entry name" value="Swc3_dom"/>
</dbReference>
<organism evidence="3 4">
    <name type="scientific">Massarina eburnea CBS 473.64</name>
    <dbReference type="NCBI Taxonomy" id="1395130"/>
    <lineage>
        <taxon>Eukaryota</taxon>
        <taxon>Fungi</taxon>
        <taxon>Dikarya</taxon>
        <taxon>Ascomycota</taxon>
        <taxon>Pezizomycotina</taxon>
        <taxon>Dothideomycetes</taxon>
        <taxon>Pleosporomycetidae</taxon>
        <taxon>Pleosporales</taxon>
        <taxon>Massarineae</taxon>
        <taxon>Massarinaceae</taxon>
        <taxon>Massarina</taxon>
    </lineage>
</organism>